<sequence length="698" mass="77256">MVAPLRMRTRGLLERRGSSASLKLDLAAINNTVNRSSPLCESTSSETFHTGKHKRISRQQLRHMNICNSITNLFSEFAVLANPADLCRAKINGCALKNRHQIWPIRDTRVRIWDNNVASTASIEDTPIGPADDEARSYINANYITHFVVACLIISNTDIPPSMTHGNIRSSPPEMSKLRALLFLLSMLYFTIINFICRLVSVFIKKRVVPKTEDRLLLMSATKAAKMIRERKITSIELIEAYINRIEQVNGAINAIAEDNFADARQKAHEADAILESIEREGEEYTKLIAAKPLLGVPFTVKDCIEAAGLRCTVGLASRKDVKAVEDATVIRRMKNAGAILLAVTNVPEVCMWWESSNTIYGRVSNPYDTRRTAGGSSGGEGALISACGSVIGLASDIGGSIRMPSFFNGVFGFKPTPGVVPLSGHQPQVEGYMTEMLRIGPICRYAEDLELILKVLAADDSINLLQLDRSVNLHSIRVFYMSGLKTPFVEALSTECHSALKMAVEHFERKYDLCAIRLDLPFVHKALDFYFASMEVPGVAPPIHAMTELDSDVDCAFELAKFVLGLSSHTLAAITMAVFENRTLFSEERKRTIIAQRDRLHRELNELLQANGILLFPSFPTLVPFHNQPLLTPFNFAYTSLWNALALPVVQCPLGLSRHSLPIGVQVIGAPASDRLLIAVARDLEQAFGGWKPLIDR</sequence>
<dbReference type="InterPro" id="IPR052739">
    <property type="entry name" value="FAAH2"/>
</dbReference>
<dbReference type="GO" id="GO:0016787">
    <property type="term" value="F:hydrolase activity"/>
    <property type="evidence" value="ECO:0007669"/>
    <property type="project" value="UniProtKB-KW"/>
</dbReference>
<dbReference type="InterPro" id="IPR023631">
    <property type="entry name" value="Amidase_dom"/>
</dbReference>
<keyword evidence="2" id="KW-0472">Membrane</keyword>
<keyword evidence="2" id="KW-1133">Transmembrane helix</keyword>
<evidence type="ECO:0000313" key="4">
    <source>
        <dbReference type="EMBL" id="ADY42347.1"/>
    </source>
</evidence>
<dbReference type="InterPro" id="IPR020556">
    <property type="entry name" value="Amidase_CS"/>
</dbReference>
<dbReference type="Pfam" id="PF01425">
    <property type="entry name" value="Amidase"/>
    <property type="match status" value="1"/>
</dbReference>
<dbReference type="GO" id="GO:0012505">
    <property type="term" value="C:endomembrane system"/>
    <property type="evidence" value="ECO:0007669"/>
    <property type="project" value="TreeGrafter"/>
</dbReference>
<protein>
    <submittedName>
        <fullName evidence="4">Fatty-acid amide hydrolase 2</fullName>
    </submittedName>
</protein>
<evidence type="ECO:0000259" key="3">
    <source>
        <dbReference type="Pfam" id="PF01425"/>
    </source>
</evidence>
<reference evidence="4" key="1">
    <citation type="journal article" date="2011" name="Genome Res.">
        <title>Deep small RNA sequencing from the nematode Ascaris reveals conservation, functional diversification, and novel developmental profiles.</title>
        <authorList>
            <person name="Wang J."/>
            <person name="Czech B."/>
            <person name="Crunk A."/>
            <person name="Wallace A."/>
            <person name="Mitreva M."/>
            <person name="Hannon G.J."/>
            <person name="Davis R.E."/>
        </authorList>
    </citation>
    <scope>NUCLEOTIDE SEQUENCE</scope>
</reference>
<dbReference type="SUPFAM" id="SSF75304">
    <property type="entry name" value="Amidase signature (AS) enzymes"/>
    <property type="match status" value="1"/>
</dbReference>
<organism evidence="4">
    <name type="scientific">Ascaris suum</name>
    <name type="common">Pig roundworm</name>
    <name type="synonym">Ascaris lumbricoides</name>
    <dbReference type="NCBI Taxonomy" id="6253"/>
    <lineage>
        <taxon>Eukaryota</taxon>
        <taxon>Metazoa</taxon>
        <taxon>Ecdysozoa</taxon>
        <taxon>Nematoda</taxon>
        <taxon>Chromadorea</taxon>
        <taxon>Rhabditida</taxon>
        <taxon>Spirurina</taxon>
        <taxon>Ascaridomorpha</taxon>
        <taxon>Ascaridoidea</taxon>
        <taxon>Ascarididae</taxon>
        <taxon>Ascaris</taxon>
    </lineage>
</organism>
<evidence type="ECO:0000256" key="2">
    <source>
        <dbReference type="SAM" id="Phobius"/>
    </source>
</evidence>
<name>F1KWU3_ASCSU</name>
<keyword evidence="4" id="KW-0378">Hydrolase</keyword>
<dbReference type="AlphaFoldDB" id="F1KWU3"/>
<accession>F1KWU3</accession>
<dbReference type="PANTHER" id="PTHR43372">
    <property type="entry name" value="FATTY-ACID AMIDE HYDROLASE"/>
    <property type="match status" value="1"/>
</dbReference>
<dbReference type="Gene3D" id="3.90.1300.10">
    <property type="entry name" value="Amidase signature (AS) domain"/>
    <property type="match status" value="1"/>
</dbReference>
<feature type="domain" description="Amidase" evidence="3">
    <location>
        <begin position="237"/>
        <end position="678"/>
    </location>
</feature>
<dbReference type="PROSITE" id="PS00571">
    <property type="entry name" value="AMIDASES"/>
    <property type="match status" value="1"/>
</dbReference>
<evidence type="ECO:0000256" key="1">
    <source>
        <dbReference type="ARBA" id="ARBA00009199"/>
    </source>
</evidence>
<dbReference type="EMBL" id="JI167208">
    <property type="protein sequence ID" value="ADY42347.1"/>
    <property type="molecule type" value="mRNA"/>
</dbReference>
<comment type="similarity">
    <text evidence="1">Belongs to the amidase family.</text>
</comment>
<proteinExistence type="evidence at transcript level"/>
<dbReference type="InterPro" id="IPR036928">
    <property type="entry name" value="AS_sf"/>
</dbReference>
<keyword evidence="2" id="KW-0812">Transmembrane</keyword>
<dbReference type="PANTHER" id="PTHR43372:SF4">
    <property type="entry name" value="FATTY-ACID AMIDE HYDROLASE 2"/>
    <property type="match status" value="1"/>
</dbReference>
<feature type="transmembrane region" description="Helical" evidence="2">
    <location>
        <begin position="180"/>
        <end position="204"/>
    </location>
</feature>